<gene>
    <name evidence="7" type="primary">fabD</name>
    <name evidence="7" type="ORF">ROSEINA2194_00810</name>
</gene>
<feature type="active site" evidence="5">
    <location>
        <position position="200"/>
    </location>
</feature>
<dbReference type="SUPFAM" id="SSF55048">
    <property type="entry name" value="Probable ACP-binding domain of malonyl-CoA ACP transacylase"/>
    <property type="match status" value="1"/>
</dbReference>
<dbReference type="Gene3D" id="3.30.70.250">
    <property type="entry name" value="Malonyl-CoA ACP transacylase, ACP-binding"/>
    <property type="match status" value="1"/>
</dbReference>
<dbReference type="EC" id="2.3.1.39" evidence="4"/>
<reference evidence="7 8" key="2">
    <citation type="submission" date="2009-03" db="EMBL/GenBank/DDBJ databases">
        <title>Draft genome sequence of Roseburia inulinivorans (DSM 16841).</title>
        <authorList>
            <person name="Sudarsanam P."/>
            <person name="Ley R."/>
            <person name="Guruge J."/>
            <person name="Turnbaugh P.J."/>
            <person name="Mahowald M."/>
            <person name="Liep D."/>
            <person name="Gordon J."/>
        </authorList>
    </citation>
    <scope>NUCLEOTIDE SEQUENCE [LARGE SCALE GENOMIC DNA]</scope>
    <source>
        <strain evidence="7 8">DSM 16841</strain>
    </source>
</reference>
<keyword evidence="2 4" id="KW-0012">Acyltransferase</keyword>
<evidence type="ECO:0000259" key="6">
    <source>
        <dbReference type="SMART" id="SM00827"/>
    </source>
</evidence>
<evidence type="ECO:0000313" key="7">
    <source>
        <dbReference type="EMBL" id="EEG95319.1"/>
    </source>
</evidence>
<dbReference type="GO" id="GO:0006633">
    <property type="term" value="P:fatty acid biosynthetic process"/>
    <property type="evidence" value="ECO:0007669"/>
    <property type="project" value="TreeGrafter"/>
</dbReference>
<evidence type="ECO:0000256" key="2">
    <source>
        <dbReference type="ARBA" id="ARBA00023315"/>
    </source>
</evidence>
<comment type="caution">
    <text evidence="7">The sequence shown here is derived from an EMBL/GenBank/DDBJ whole genome shotgun (WGS) entry which is preliminary data.</text>
</comment>
<dbReference type="SMART" id="SM00827">
    <property type="entry name" value="PKS_AT"/>
    <property type="match status" value="1"/>
</dbReference>
<dbReference type="Pfam" id="PF00698">
    <property type="entry name" value="Acyl_transf_1"/>
    <property type="match status" value="1"/>
</dbReference>
<dbReference type="EMBL" id="ACFY01000037">
    <property type="protein sequence ID" value="EEG95319.1"/>
    <property type="molecule type" value="Genomic_DNA"/>
</dbReference>
<dbReference type="InterPro" id="IPR050858">
    <property type="entry name" value="Mal-CoA-ACP_Trans/PKS_FabD"/>
</dbReference>
<keyword evidence="1 4" id="KW-0808">Transferase</keyword>
<dbReference type="eggNOG" id="COG0331">
    <property type="taxonomic scope" value="Bacteria"/>
</dbReference>
<evidence type="ECO:0000256" key="5">
    <source>
        <dbReference type="PIRSR" id="PIRSR000446-1"/>
    </source>
</evidence>
<name>C0FQ06_9FIRM</name>
<dbReference type="FunFam" id="3.30.70.250:FF:000001">
    <property type="entry name" value="Malonyl CoA-acyl carrier protein transacylase"/>
    <property type="match status" value="1"/>
</dbReference>
<protein>
    <recommendedName>
        <fullName evidence="4">Malonyl CoA-acyl carrier protein transacylase</fullName>
        <ecNumber evidence="4">2.3.1.39</ecNumber>
    </recommendedName>
</protein>
<sequence>MGKTVFMFPGQGSQYIGMGKEFYEQIPICKEVYDLASEVTGLDIPALCFEENEKLNITEYTQICMLTTEAAIYMALEQNGYQPDVTAGLSLGEYGALIASGVMTAEEAFELVRKRGIFMQEAVPAGGAMAAVLGLDAAAIEKICRETAEQTGSEVSIANYNCPGQIVISGQEEAVHLAGETCKASGAKRVVPLKVSGPFHSKMLQGAGEKLKEELKKVEISDSFVPYIANVTADYVTKKEEVKPLLASQVSSSVRWQQTIERLLADGADEFVEIGPGRTLSGFVKKVNRDVKVSSIDKMEDFIQFIGSHVEAGAC</sequence>
<evidence type="ECO:0000256" key="4">
    <source>
        <dbReference type="PIRNR" id="PIRNR000446"/>
    </source>
</evidence>
<feature type="active site" evidence="5">
    <location>
        <position position="90"/>
    </location>
</feature>
<dbReference type="PANTHER" id="PTHR42681">
    <property type="entry name" value="MALONYL-COA-ACYL CARRIER PROTEIN TRANSACYLASE, MITOCHONDRIAL"/>
    <property type="match status" value="1"/>
</dbReference>
<dbReference type="InterPro" id="IPR024925">
    <property type="entry name" value="Malonyl_CoA-ACP_transAc"/>
</dbReference>
<feature type="domain" description="Malonyl-CoA:ACP transacylase (MAT)" evidence="6">
    <location>
        <begin position="7"/>
        <end position="300"/>
    </location>
</feature>
<dbReference type="Gene3D" id="3.40.366.10">
    <property type="entry name" value="Malonyl-Coenzyme A Acyl Carrier Protein, domain 2"/>
    <property type="match status" value="1"/>
</dbReference>
<dbReference type="InterPro" id="IPR001227">
    <property type="entry name" value="Ac_transferase_dom_sf"/>
</dbReference>
<dbReference type="SUPFAM" id="SSF52151">
    <property type="entry name" value="FabD/lysophospholipase-like"/>
    <property type="match status" value="1"/>
</dbReference>
<dbReference type="NCBIfam" id="TIGR00128">
    <property type="entry name" value="fabD"/>
    <property type="match status" value="1"/>
</dbReference>
<dbReference type="InterPro" id="IPR016035">
    <property type="entry name" value="Acyl_Trfase/lysoPLipase"/>
</dbReference>
<dbReference type="InterPro" id="IPR004410">
    <property type="entry name" value="Malonyl_CoA-ACP_transAc_FabD"/>
</dbReference>
<dbReference type="GO" id="GO:0005829">
    <property type="term" value="C:cytosol"/>
    <property type="evidence" value="ECO:0007669"/>
    <property type="project" value="TreeGrafter"/>
</dbReference>
<dbReference type="GeneID" id="75161633"/>
<dbReference type="Proteomes" id="UP000003561">
    <property type="component" value="Unassembled WGS sequence"/>
</dbReference>
<accession>C0FQ06</accession>
<reference evidence="7 8" key="1">
    <citation type="submission" date="2009-02" db="EMBL/GenBank/DDBJ databases">
        <authorList>
            <person name="Fulton L."/>
            <person name="Clifton S."/>
            <person name="Fulton B."/>
            <person name="Xu J."/>
            <person name="Minx P."/>
            <person name="Pepin K.H."/>
            <person name="Johnson M."/>
            <person name="Bhonagiri V."/>
            <person name="Nash W.E."/>
            <person name="Mardis E.R."/>
            <person name="Wilson R.K."/>
        </authorList>
    </citation>
    <scope>NUCLEOTIDE SEQUENCE [LARGE SCALE GENOMIC DNA]</scope>
    <source>
        <strain evidence="7 8">DSM 16841</strain>
    </source>
</reference>
<evidence type="ECO:0000256" key="3">
    <source>
        <dbReference type="ARBA" id="ARBA00048462"/>
    </source>
</evidence>
<dbReference type="InterPro" id="IPR016036">
    <property type="entry name" value="Malonyl_transacylase_ACP-bd"/>
</dbReference>
<comment type="similarity">
    <text evidence="4">Belongs to the fabD family.</text>
</comment>
<evidence type="ECO:0000256" key="1">
    <source>
        <dbReference type="ARBA" id="ARBA00022679"/>
    </source>
</evidence>
<dbReference type="RefSeq" id="WP_007883475.1">
    <property type="nucleotide sequence ID" value="NZ_ACFY01000037.1"/>
</dbReference>
<organism evidence="7 8">
    <name type="scientific">Roseburia inulinivorans DSM 16841</name>
    <dbReference type="NCBI Taxonomy" id="622312"/>
    <lineage>
        <taxon>Bacteria</taxon>
        <taxon>Bacillati</taxon>
        <taxon>Bacillota</taxon>
        <taxon>Clostridia</taxon>
        <taxon>Lachnospirales</taxon>
        <taxon>Lachnospiraceae</taxon>
        <taxon>Roseburia</taxon>
    </lineage>
</organism>
<dbReference type="PANTHER" id="PTHR42681:SF1">
    <property type="entry name" value="MALONYL-COA-ACYL CARRIER PROTEIN TRANSACYLASE, MITOCHONDRIAL"/>
    <property type="match status" value="1"/>
</dbReference>
<dbReference type="GO" id="GO:0004314">
    <property type="term" value="F:[acyl-carrier-protein] S-malonyltransferase activity"/>
    <property type="evidence" value="ECO:0007669"/>
    <property type="project" value="UniProtKB-EC"/>
</dbReference>
<dbReference type="AlphaFoldDB" id="C0FQ06"/>
<proteinExistence type="inferred from homology"/>
<comment type="catalytic activity">
    <reaction evidence="3 4">
        <text>holo-[ACP] + malonyl-CoA = malonyl-[ACP] + CoA</text>
        <dbReference type="Rhea" id="RHEA:41792"/>
        <dbReference type="Rhea" id="RHEA-COMP:9623"/>
        <dbReference type="Rhea" id="RHEA-COMP:9685"/>
        <dbReference type="ChEBI" id="CHEBI:57287"/>
        <dbReference type="ChEBI" id="CHEBI:57384"/>
        <dbReference type="ChEBI" id="CHEBI:64479"/>
        <dbReference type="ChEBI" id="CHEBI:78449"/>
        <dbReference type="EC" id="2.3.1.39"/>
    </reaction>
</comment>
<dbReference type="InterPro" id="IPR014043">
    <property type="entry name" value="Acyl_transferase_dom"/>
</dbReference>
<evidence type="ECO:0000313" key="8">
    <source>
        <dbReference type="Proteomes" id="UP000003561"/>
    </source>
</evidence>
<dbReference type="PIRSF" id="PIRSF000446">
    <property type="entry name" value="Mct"/>
    <property type="match status" value="1"/>
</dbReference>